<reference evidence="1" key="1">
    <citation type="submission" date="2019-04" db="EMBL/GenBank/DDBJ databases">
        <title>Microbes associate with the intestines of laboratory mice.</title>
        <authorList>
            <person name="Navarre W."/>
            <person name="Wong E."/>
            <person name="Huang K."/>
            <person name="Tropini C."/>
            <person name="Ng K."/>
            <person name="Yu B."/>
        </authorList>
    </citation>
    <scope>NUCLEOTIDE SEQUENCE</scope>
    <source>
        <strain evidence="1">NM73_A23</strain>
    </source>
</reference>
<dbReference type="Proteomes" id="UP000308886">
    <property type="component" value="Unassembled WGS sequence"/>
</dbReference>
<protein>
    <submittedName>
        <fullName evidence="1">Neuraminidase</fullName>
    </submittedName>
</protein>
<proteinExistence type="predicted"/>
<sequence length="435" mass="49250">MKINIFLIAIFALTSVAAFPRKHKKKPLKTHLSMVGNGWSGTSVNTAVFRTNSVASHGNTQYVSYYDADGFLTLAKRRMGTDKWTVQRSQYKGNVRDGHNVICIGIDGDGYLHVAFDHHGHPLRYARSIAPGSLTLGDREPMTGIDEKNVTYPEFYTLADGDLLFVYRSGASGRGNMAMNRYDRRAKRWLRVRDSLIDGENRRSPYWQVYVDGNGIIHVSWVWRETWLVETNHDLCYARSADGGKTWTRSDGTPYSLPITAANAEYAWRIPQNSELINQTSMTADADSRPYIVTYWRDSDSTVPQYRLVWYDGEKWGSRIISRRTTPFSLSGGGTKMIPISRPRIVADGRNVGVIYRDVERGSRVSYAYSTTGCNGEWHTVDLTDFSVGAWEPSHDTELWRSKQRLDLFVQQTSQGDGERAVDAAPTLVYVLEVR</sequence>
<evidence type="ECO:0000313" key="2">
    <source>
        <dbReference type="Proteomes" id="UP000308886"/>
    </source>
</evidence>
<dbReference type="EMBL" id="SRZC01000004">
    <property type="protein sequence ID" value="TGX83300.1"/>
    <property type="molecule type" value="Genomic_DNA"/>
</dbReference>
<name>A0AC61QSJ7_9BACT</name>
<evidence type="ECO:0000313" key="1">
    <source>
        <dbReference type="EMBL" id="TGX83300.1"/>
    </source>
</evidence>
<comment type="caution">
    <text evidence="1">The sequence shown here is derived from an EMBL/GenBank/DDBJ whole genome shotgun (WGS) entry which is preliminary data.</text>
</comment>
<organism evidence="1 2">
    <name type="scientific">Palleniella muris</name>
    <dbReference type="NCBI Taxonomy" id="3038145"/>
    <lineage>
        <taxon>Bacteria</taxon>
        <taxon>Pseudomonadati</taxon>
        <taxon>Bacteroidota</taxon>
        <taxon>Bacteroidia</taxon>
        <taxon>Bacteroidales</taxon>
        <taxon>Prevotellaceae</taxon>
        <taxon>Palleniella</taxon>
    </lineage>
</organism>
<gene>
    <name evidence="1" type="ORF">E5358_03320</name>
</gene>
<accession>A0AC61QSJ7</accession>
<keyword evidence="2" id="KW-1185">Reference proteome</keyword>